<dbReference type="RefSeq" id="WP_059152660.1">
    <property type="nucleotide sequence ID" value="NZ_KQ130456.1"/>
</dbReference>
<evidence type="ECO:0000313" key="6">
    <source>
        <dbReference type="EMBL" id="KMS52575.1"/>
    </source>
</evidence>
<dbReference type="PANTHER" id="PTHR30136">
    <property type="entry name" value="HELIX-TURN-HELIX TRANSCRIPTIONAL REGULATOR, ICLR FAMILY"/>
    <property type="match status" value="1"/>
</dbReference>
<keyword evidence="1" id="KW-0805">Transcription regulation</keyword>
<gene>
    <name evidence="6" type="ORF">V474_23750</name>
</gene>
<dbReference type="AlphaFoldDB" id="A0A0J8ABP9"/>
<feature type="domain" description="HTH iclR-type" evidence="4">
    <location>
        <begin position="13"/>
        <end position="75"/>
    </location>
</feature>
<dbReference type="SUPFAM" id="SSF46785">
    <property type="entry name" value="Winged helix' DNA-binding domain"/>
    <property type="match status" value="1"/>
</dbReference>
<dbReference type="InterPro" id="IPR014757">
    <property type="entry name" value="Tscrpt_reg_IclR_C"/>
</dbReference>
<comment type="caution">
    <text evidence="6">The sequence shown here is derived from an EMBL/GenBank/DDBJ whole genome shotgun (WGS) entry which is preliminary data.</text>
</comment>
<dbReference type="Pfam" id="PF01614">
    <property type="entry name" value="IclR_C"/>
    <property type="match status" value="1"/>
</dbReference>
<feature type="domain" description="IclR-ED" evidence="5">
    <location>
        <begin position="76"/>
        <end position="256"/>
    </location>
</feature>
<dbReference type="EMBL" id="JACU01000008">
    <property type="protein sequence ID" value="KMS52575.1"/>
    <property type="molecule type" value="Genomic_DNA"/>
</dbReference>
<dbReference type="Proteomes" id="UP000052268">
    <property type="component" value="Unassembled WGS sequence"/>
</dbReference>
<dbReference type="SMART" id="SM00346">
    <property type="entry name" value="HTH_ICLR"/>
    <property type="match status" value="1"/>
</dbReference>
<dbReference type="InterPro" id="IPR050707">
    <property type="entry name" value="HTH_MetabolicPath_Reg"/>
</dbReference>
<reference evidence="6 7" key="1">
    <citation type="journal article" date="2015" name="G3 (Bethesda)">
        <title>Insights into Ongoing Evolution of the Hexachlorocyclohexane Catabolic Pathway from Comparative Genomics of Ten Sphingomonadaceae Strains.</title>
        <authorList>
            <person name="Pearce S.L."/>
            <person name="Oakeshott J.G."/>
            <person name="Pandey G."/>
        </authorList>
    </citation>
    <scope>NUCLEOTIDE SEQUENCE [LARGE SCALE GENOMIC DNA]</scope>
    <source>
        <strain evidence="6 7">LL02</strain>
    </source>
</reference>
<evidence type="ECO:0000256" key="1">
    <source>
        <dbReference type="ARBA" id="ARBA00023015"/>
    </source>
</evidence>
<dbReference type="InterPro" id="IPR005471">
    <property type="entry name" value="Tscrpt_reg_IclR_N"/>
</dbReference>
<dbReference type="PANTHER" id="PTHR30136:SF24">
    <property type="entry name" value="HTH-TYPE TRANSCRIPTIONAL REPRESSOR ALLR"/>
    <property type="match status" value="1"/>
</dbReference>
<dbReference type="SUPFAM" id="SSF55781">
    <property type="entry name" value="GAF domain-like"/>
    <property type="match status" value="1"/>
</dbReference>
<evidence type="ECO:0000259" key="5">
    <source>
        <dbReference type="PROSITE" id="PS51078"/>
    </source>
</evidence>
<organism evidence="6 7">
    <name type="scientific">Novosphingobium barchaimii LL02</name>
    <dbReference type="NCBI Taxonomy" id="1114963"/>
    <lineage>
        <taxon>Bacteria</taxon>
        <taxon>Pseudomonadati</taxon>
        <taxon>Pseudomonadota</taxon>
        <taxon>Alphaproteobacteria</taxon>
        <taxon>Sphingomonadales</taxon>
        <taxon>Sphingomonadaceae</taxon>
        <taxon>Novosphingobium</taxon>
    </lineage>
</organism>
<dbReference type="GO" id="GO:0003677">
    <property type="term" value="F:DNA binding"/>
    <property type="evidence" value="ECO:0007669"/>
    <property type="project" value="UniProtKB-KW"/>
</dbReference>
<dbReference type="GO" id="GO:0045892">
    <property type="term" value="P:negative regulation of DNA-templated transcription"/>
    <property type="evidence" value="ECO:0007669"/>
    <property type="project" value="TreeGrafter"/>
</dbReference>
<evidence type="ECO:0000256" key="2">
    <source>
        <dbReference type="ARBA" id="ARBA00023125"/>
    </source>
</evidence>
<name>A0A0J8ABP9_9SPHN</name>
<dbReference type="Gene3D" id="1.10.10.10">
    <property type="entry name" value="Winged helix-like DNA-binding domain superfamily/Winged helix DNA-binding domain"/>
    <property type="match status" value="1"/>
</dbReference>
<dbReference type="PROSITE" id="PS51078">
    <property type="entry name" value="ICLR_ED"/>
    <property type="match status" value="1"/>
</dbReference>
<keyword evidence="7" id="KW-1185">Reference proteome</keyword>
<evidence type="ECO:0000256" key="3">
    <source>
        <dbReference type="ARBA" id="ARBA00023163"/>
    </source>
</evidence>
<dbReference type="InterPro" id="IPR036388">
    <property type="entry name" value="WH-like_DNA-bd_sf"/>
</dbReference>
<accession>A0A0J8ABP9</accession>
<dbReference type="PROSITE" id="PS51077">
    <property type="entry name" value="HTH_ICLR"/>
    <property type="match status" value="1"/>
</dbReference>
<dbReference type="GO" id="GO:0003700">
    <property type="term" value="F:DNA-binding transcription factor activity"/>
    <property type="evidence" value="ECO:0007669"/>
    <property type="project" value="TreeGrafter"/>
</dbReference>
<dbReference type="InterPro" id="IPR036390">
    <property type="entry name" value="WH_DNA-bd_sf"/>
</dbReference>
<keyword evidence="2" id="KW-0238">DNA-binding</keyword>
<protein>
    <submittedName>
        <fullName evidence="6">Transcriptional regulator</fullName>
    </submittedName>
</protein>
<dbReference type="InterPro" id="IPR029016">
    <property type="entry name" value="GAF-like_dom_sf"/>
</dbReference>
<proteinExistence type="predicted"/>
<evidence type="ECO:0000313" key="7">
    <source>
        <dbReference type="Proteomes" id="UP000052268"/>
    </source>
</evidence>
<dbReference type="OrthoDB" id="6057486at2"/>
<dbReference type="PATRIC" id="fig|1114963.3.peg.3598"/>
<evidence type="ECO:0000259" key="4">
    <source>
        <dbReference type="PROSITE" id="PS51077"/>
    </source>
</evidence>
<dbReference type="Pfam" id="PF09339">
    <property type="entry name" value="HTH_IclR"/>
    <property type="match status" value="1"/>
</dbReference>
<dbReference type="Gene3D" id="3.30.450.40">
    <property type="match status" value="1"/>
</dbReference>
<sequence length="256" mass="27550">MTRLDDTLKASKAPAIARAAAVLRLLGKRGSPMGVQSIARELGLVPSTCLYVLRALVAEELVAFDADTKRYALDAGVLTLARAWLRRDQFNDLAQPALDRLAREFGITTLGVQVFGLDHIIVTAMSQSGQNFQLSTQVGSRFPALVSATGRCIAAFGNYPEDDLRLRFEHLRWDDAPSWEDWRAQVEEARETGVAVDAGNYIAGVTVIAAPVWKGSGSPSHALIAIGIGAALRSGLPRLKEALRGAARSLSEQLEG</sequence>
<keyword evidence="3" id="KW-0804">Transcription</keyword>